<sequence>MSDVITFLTGASLQIEAVAVVNTMAESHSLPGTRSDTSIYYSATYPTAPANLAMAASTLISVTLSWDPPSDTGGMPVLGYKVLMDDALGGPMVEEYSGTALTFQKVGLATGYTYRAEVLAFTAKGEGTAAVLDVAPCNEPGAVGNLRVLQRSGTLVQLGWDPPTETGACPILGYIILAGTSVPTMVKVGSTTSVLSTTFNYVPATSDMALVFRVLADNFKTQVSTSFTGAGSDISVIAAAAPAAPTNLARTGGSHSTVALSWTAPTDDGGSPITKYYVMRNDGWGPRTLMFAILAVALLHHAPLSLSDFADLAGQDACSCTQQVRALLWCLALAAPQLSD</sequence>
<evidence type="ECO:0000259" key="2">
    <source>
        <dbReference type="PROSITE" id="PS50853"/>
    </source>
</evidence>
<evidence type="ECO:0000256" key="1">
    <source>
        <dbReference type="ARBA" id="ARBA00022737"/>
    </source>
</evidence>
<dbReference type="InterPro" id="IPR036116">
    <property type="entry name" value="FN3_sf"/>
</dbReference>
<feature type="domain" description="Fibronectin type-III" evidence="2">
    <location>
        <begin position="48"/>
        <end position="140"/>
    </location>
</feature>
<dbReference type="OrthoDB" id="566532at2759"/>
<dbReference type="Pfam" id="PF00041">
    <property type="entry name" value="fn3"/>
    <property type="match status" value="1"/>
</dbReference>
<feature type="domain" description="Fibronectin type-III" evidence="2">
    <location>
        <begin position="142"/>
        <end position="243"/>
    </location>
</feature>
<comment type="caution">
    <text evidence="3">The sequence shown here is derived from an EMBL/GenBank/DDBJ whole genome shotgun (WGS) entry which is preliminary data.</text>
</comment>
<dbReference type="Gene3D" id="2.60.40.10">
    <property type="entry name" value="Immunoglobulins"/>
    <property type="match status" value="3"/>
</dbReference>
<dbReference type="PROSITE" id="PS50853">
    <property type="entry name" value="FN3"/>
    <property type="match status" value="2"/>
</dbReference>
<dbReference type="Proteomes" id="UP000604046">
    <property type="component" value="Unassembled WGS sequence"/>
</dbReference>
<evidence type="ECO:0000313" key="3">
    <source>
        <dbReference type="EMBL" id="CAE6963948.1"/>
    </source>
</evidence>
<keyword evidence="1" id="KW-0677">Repeat</keyword>
<dbReference type="PANTHER" id="PTHR13817:SF177">
    <property type="entry name" value="IG-LIKE AND FIBRONECTIN TYPE-III DOMAIN-CONTAINING PROTEIN 1-RELATED"/>
    <property type="match status" value="1"/>
</dbReference>
<keyword evidence="4" id="KW-1185">Reference proteome</keyword>
<dbReference type="EMBL" id="CAJNDS010000116">
    <property type="protein sequence ID" value="CAE6963948.1"/>
    <property type="molecule type" value="Genomic_DNA"/>
</dbReference>
<evidence type="ECO:0000313" key="4">
    <source>
        <dbReference type="Proteomes" id="UP000604046"/>
    </source>
</evidence>
<dbReference type="SUPFAM" id="SSF49265">
    <property type="entry name" value="Fibronectin type III"/>
    <property type="match status" value="2"/>
</dbReference>
<reference evidence="3" key="1">
    <citation type="submission" date="2021-02" db="EMBL/GenBank/DDBJ databases">
        <authorList>
            <person name="Dougan E. K."/>
            <person name="Rhodes N."/>
            <person name="Thang M."/>
            <person name="Chan C."/>
        </authorList>
    </citation>
    <scope>NUCLEOTIDE SEQUENCE</scope>
</reference>
<dbReference type="InterPro" id="IPR013783">
    <property type="entry name" value="Ig-like_fold"/>
</dbReference>
<dbReference type="InterPro" id="IPR050964">
    <property type="entry name" value="Striated_Muscle_Regulatory"/>
</dbReference>
<dbReference type="PANTHER" id="PTHR13817">
    <property type="entry name" value="TITIN"/>
    <property type="match status" value="1"/>
</dbReference>
<dbReference type="SMART" id="SM00060">
    <property type="entry name" value="FN3"/>
    <property type="match status" value="3"/>
</dbReference>
<dbReference type="CDD" id="cd00063">
    <property type="entry name" value="FN3"/>
    <property type="match status" value="2"/>
</dbReference>
<gene>
    <name evidence="3" type="primary">Ttn</name>
    <name evidence="3" type="ORF">SNAT2548_LOCUS2092</name>
</gene>
<organism evidence="3 4">
    <name type="scientific">Symbiodinium natans</name>
    <dbReference type="NCBI Taxonomy" id="878477"/>
    <lineage>
        <taxon>Eukaryota</taxon>
        <taxon>Sar</taxon>
        <taxon>Alveolata</taxon>
        <taxon>Dinophyceae</taxon>
        <taxon>Suessiales</taxon>
        <taxon>Symbiodiniaceae</taxon>
        <taxon>Symbiodinium</taxon>
    </lineage>
</organism>
<dbReference type="InterPro" id="IPR003961">
    <property type="entry name" value="FN3_dom"/>
</dbReference>
<name>A0A812HYB4_9DINO</name>
<protein>
    <submittedName>
        <fullName evidence="3">Ttn protein</fullName>
    </submittedName>
</protein>
<dbReference type="AlphaFoldDB" id="A0A812HYB4"/>
<proteinExistence type="predicted"/>
<accession>A0A812HYB4</accession>